<sequence length="53" mass="5968">MKLGMGLLNVPTVANSWKNLVNLSFVRIFYPVYGMGWDKGLVKPLRLYSPGLL</sequence>
<dbReference type="Proteomes" id="UP001161160">
    <property type="component" value="Unassembled WGS sequence"/>
</dbReference>
<accession>A0AA43S4Z2</accession>
<reference evidence="1" key="1">
    <citation type="submission" date="2023-04" db="EMBL/GenBank/DDBJ databases">
        <title>Genome Encyclopedia of Bacteria and Archaea VI: Functional Genomics of Type Strains.</title>
        <authorList>
            <person name="Whitman W."/>
        </authorList>
    </citation>
    <scope>NUCLEOTIDE SEQUENCE</scope>
    <source>
        <strain evidence="1">Enz.4-51</strain>
    </source>
</reference>
<gene>
    <name evidence="1" type="ORF">M2127_001344</name>
</gene>
<name>A0AA43S4Z2_9BURK</name>
<comment type="caution">
    <text evidence="1">The sequence shown here is derived from an EMBL/GenBank/DDBJ whole genome shotgun (WGS) entry which is preliminary data.</text>
</comment>
<evidence type="ECO:0000313" key="1">
    <source>
        <dbReference type="EMBL" id="MDH6504039.1"/>
    </source>
</evidence>
<evidence type="ECO:0000313" key="2">
    <source>
        <dbReference type="Proteomes" id="UP001161160"/>
    </source>
</evidence>
<dbReference type="EMBL" id="JARXYA010000006">
    <property type="protein sequence ID" value="MDH6504039.1"/>
    <property type="molecule type" value="Genomic_DNA"/>
</dbReference>
<organism evidence="1 2">
    <name type="scientific">Polynucleobacter sphagniphilus</name>
    <dbReference type="NCBI Taxonomy" id="1743169"/>
    <lineage>
        <taxon>Bacteria</taxon>
        <taxon>Pseudomonadati</taxon>
        <taxon>Pseudomonadota</taxon>
        <taxon>Betaproteobacteria</taxon>
        <taxon>Burkholderiales</taxon>
        <taxon>Burkholderiaceae</taxon>
        <taxon>Polynucleobacter</taxon>
    </lineage>
</organism>
<dbReference type="AlphaFoldDB" id="A0AA43S4Z2"/>
<protein>
    <submittedName>
        <fullName evidence="1">Uncharacterized protein</fullName>
    </submittedName>
</protein>
<keyword evidence="2" id="KW-1185">Reference proteome</keyword>
<proteinExistence type="predicted"/>